<accession>A0ABX2N0B2</accession>
<proteinExistence type="predicted"/>
<dbReference type="Proteomes" id="UP000652427">
    <property type="component" value="Unassembled WGS sequence"/>
</dbReference>
<name>A0ABX2N0B2_9SPHN</name>
<dbReference type="EMBL" id="JABWMH010000001">
    <property type="protein sequence ID" value="NVD27135.1"/>
    <property type="molecule type" value="Genomic_DNA"/>
</dbReference>
<evidence type="ECO:0000313" key="1">
    <source>
        <dbReference type="EMBL" id="NVD27135.1"/>
    </source>
</evidence>
<protein>
    <recommendedName>
        <fullName evidence="3">DUF2147 domain-containing protein</fullName>
    </recommendedName>
</protein>
<keyword evidence="2" id="KW-1185">Reference proteome</keyword>
<evidence type="ECO:0008006" key="3">
    <source>
        <dbReference type="Google" id="ProtNLM"/>
    </source>
</evidence>
<gene>
    <name evidence="1" type="ORF">HUO14_04320</name>
</gene>
<sequence length="122" mass="13651">MDWRYFLFAVLAVPIAPVAAQDVSEIDPGYFEGRWALLDESCEAPTNWTMIGGGNFVSEDLVGTWIWLDGKLVLSLDDLAIDEETGEAGGRFRMDGPVSVVDSNRFDFTIEPDIYQLKRCPE</sequence>
<evidence type="ECO:0000313" key="2">
    <source>
        <dbReference type="Proteomes" id="UP000652427"/>
    </source>
</evidence>
<organism evidence="1 2">
    <name type="scientific">Parasphingorhabdus flavimaris</name>
    <dbReference type="NCBI Taxonomy" id="266812"/>
    <lineage>
        <taxon>Bacteria</taxon>
        <taxon>Pseudomonadati</taxon>
        <taxon>Pseudomonadota</taxon>
        <taxon>Alphaproteobacteria</taxon>
        <taxon>Sphingomonadales</taxon>
        <taxon>Sphingomonadaceae</taxon>
        <taxon>Parasphingorhabdus</taxon>
    </lineage>
</organism>
<dbReference type="RefSeq" id="WP_176278613.1">
    <property type="nucleotide sequence ID" value="NZ_JABWMH010000001.1"/>
</dbReference>
<comment type="caution">
    <text evidence="1">The sequence shown here is derived from an EMBL/GenBank/DDBJ whole genome shotgun (WGS) entry which is preliminary data.</text>
</comment>
<reference evidence="1 2" key="1">
    <citation type="submission" date="2020-06" db="EMBL/GenBank/DDBJ databases">
        <authorList>
            <person name="Kim S.-J."/>
            <person name="Park S.-J."/>
        </authorList>
    </citation>
    <scope>NUCLEOTIDE SEQUENCE [LARGE SCALE GENOMIC DNA]</scope>
    <source>
        <strain evidence="1 2">SW-151</strain>
    </source>
</reference>